<dbReference type="Gene3D" id="3.40.50.12780">
    <property type="entry name" value="N-terminal domain of ligase-like"/>
    <property type="match status" value="1"/>
</dbReference>
<organism evidence="5 6">
    <name type="scientific">Candidatus Phycosocius bacilliformis</name>
    <dbReference type="NCBI Taxonomy" id="1445552"/>
    <lineage>
        <taxon>Bacteria</taxon>
        <taxon>Pseudomonadati</taxon>
        <taxon>Pseudomonadota</taxon>
        <taxon>Alphaproteobacteria</taxon>
        <taxon>Caulobacterales</taxon>
        <taxon>Caulobacterales incertae sedis</taxon>
        <taxon>Candidatus Phycosocius</taxon>
    </lineage>
</organism>
<dbReference type="GO" id="GO:0031956">
    <property type="term" value="F:medium-chain fatty acid-CoA ligase activity"/>
    <property type="evidence" value="ECO:0007669"/>
    <property type="project" value="TreeGrafter"/>
</dbReference>
<comment type="similarity">
    <text evidence="1">Belongs to the ATP-dependent AMP-binding enzyme family.</text>
</comment>
<reference evidence="5 6" key="1">
    <citation type="journal article" date="2018" name="Genome Announc.">
        <title>Draft Genome Sequence of "Candidatus Phycosocius bacilliformis," an Alphaproteobacterial Ectosymbiont of the Hydrocarbon-Producing Green Alga Botryococcus braunii.</title>
        <authorList>
            <person name="Tanabe Y."/>
            <person name="Yamaguchi H."/>
            <person name="Watanabe M.M."/>
        </authorList>
    </citation>
    <scope>NUCLEOTIDE SEQUENCE [LARGE SCALE GENOMIC DNA]</scope>
    <source>
        <strain evidence="5 6">BOTRYCO-2</strain>
    </source>
</reference>
<comment type="caution">
    <text evidence="5">The sequence shown here is derived from an EMBL/GenBank/DDBJ whole genome shotgun (WGS) entry which is preliminary data.</text>
</comment>
<dbReference type="InterPro" id="IPR045851">
    <property type="entry name" value="AMP-bd_C_sf"/>
</dbReference>
<dbReference type="PROSITE" id="PS00455">
    <property type="entry name" value="AMP_BINDING"/>
    <property type="match status" value="1"/>
</dbReference>
<dbReference type="AlphaFoldDB" id="A0A2P2ED47"/>
<evidence type="ECO:0000256" key="2">
    <source>
        <dbReference type="ARBA" id="ARBA00022598"/>
    </source>
</evidence>
<proteinExistence type="inferred from homology"/>
<gene>
    <name evidence="5" type="ORF">PbB2_02652</name>
</gene>
<dbReference type="Pfam" id="PF13193">
    <property type="entry name" value="AMP-binding_C"/>
    <property type="match status" value="1"/>
</dbReference>
<dbReference type="GO" id="GO:0004467">
    <property type="term" value="F:long-chain fatty acid-CoA ligase activity"/>
    <property type="evidence" value="ECO:0007669"/>
    <property type="project" value="UniProtKB-EC"/>
</dbReference>
<evidence type="ECO:0000259" key="3">
    <source>
        <dbReference type="Pfam" id="PF00501"/>
    </source>
</evidence>
<dbReference type="Pfam" id="PF00501">
    <property type="entry name" value="AMP-binding"/>
    <property type="match status" value="1"/>
</dbReference>
<evidence type="ECO:0000256" key="1">
    <source>
        <dbReference type="ARBA" id="ARBA00006432"/>
    </source>
</evidence>
<sequence>MSEYASGRTLTYQALQTRVLKLAGLLAARGGVDGQRVAVLCRNRIGFFELLFAAANTGAIVTPLNWRAPFPELLPLVQDAQPLILFYGNEDADTAIELAQVCGAIAIDFDEPSANGFEALLAEAVPLPPRRRWPCADTWYLLYTSGTTGKPKAVIQTYGMAHVNAVNLGQAIDLSTYDVTLNFLPLFHTAGINLHTLPTLFAGGHVIILPGFDVDIVMKLLVEDRISTFFAVPAVYQALSLHPNFSRAELTRVRHWGCGGAPLADALVHAFAARGAMVANGMGMTETGPTVFLADPETATSKVGSVGRPQILCEARIVAPDGQDVRPGEAGELWLSGPGITPGYWNNPAATAAAITDDGWLKTGDLARQDADGCFYIVGRLKEMFISGAENVYPAEVENVLALHPDILEAAVVGVADTRWGEVGHAFLMTRPGASPPDLDEVIQWCRKHLAAYKVPRYFTWIDDFPRTPAGKIQKHLIVR</sequence>
<dbReference type="InterPro" id="IPR025110">
    <property type="entry name" value="AMP-bd_C"/>
</dbReference>
<dbReference type="InterPro" id="IPR000873">
    <property type="entry name" value="AMP-dep_synth/lig_dom"/>
</dbReference>
<keyword evidence="2 5" id="KW-0436">Ligase</keyword>
<evidence type="ECO:0000259" key="4">
    <source>
        <dbReference type="Pfam" id="PF13193"/>
    </source>
</evidence>
<dbReference type="Gene3D" id="3.30.300.30">
    <property type="match status" value="1"/>
</dbReference>
<name>A0A2P2ED47_9PROT</name>
<dbReference type="InterPro" id="IPR020845">
    <property type="entry name" value="AMP-binding_CS"/>
</dbReference>
<dbReference type="EC" id="6.2.1.3" evidence="5"/>
<evidence type="ECO:0000313" key="6">
    <source>
        <dbReference type="Proteomes" id="UP000245086"/>
    </source>
</evidence>
<feature type="domain" description="AMP-dependent synthetase/ligase" evidence="3">
    <location>
        <begin position="6"/>
        <end position="345"/>
    </location>
</feature>
<feature type="domain" description="AMP-binding enzyme C-terminal" evidence="4">
    <location>
        <begin position="396"/>
        <end position="472"/>
    </location>
</feature>
<keyword evidence="6" id="KW-1185">Reference proteome</keyword>
<dbReference type="PANTHER" id="PTHR43201:SF5">
    <property type="entry name" value="MEDIUM-CHAIN ACYL-COA LIGASE ACSF2, MITOCHONDRIAL"/>
    <property type="match status" value="1"/>
</dbReference>
<protein>
    <submittedName>
        <fullName evidence="5">Long-chain-fatty-acid-CoA ligase FadD13</fullName>
        <ecNumber evidence="5">6.2.1.3</ecNumber>
    </submittedName>
</protein>
<dbReference type="InterPro" id="IPR042099">
    <property type="entry name" value="ANL_N_sf"/>
</dbReference>
<dbReference type="SUPFAM" id="SSF56801">
    <property type="entry name" value="Acetyl-CoA synthetase-like"/>
    <property type="match status" value="1"/>
</dbReference>
<dbReference type="PANTHER" id="PTHR43201">
    <property type="entry name" value="ACYL-COA SYNTHETASE"/>
    <property type="match status" value="1"/>
</dbReference>
<evidence type="ECO:0000313" key="5">
    <source>
        <dbReference type="EMBL" id="GBF58961.1"/>
    </source>
</evidence>
<accession>A0A2P2ED47</accession>
<dbReference type="EMBL" id="BFBR01000009">
    <property type="protein sequence ID" value="GBF58961.1"/>
    <property type="molecule type" value="Genomic_DNA"/>
</dbReference>
<dbReference type="Proteomes" id="UP000245086">
    <property type="component" value="Unassembled WGS sequence"/>
</dbReference>